<dbReference type="GO" id="GO:0000287">
    <property type="term" value="F:magnesium ion binding"/>
    <property type="evidence" value="ECO:0007669"/>
    <property type="project" value="UniProtKB-UniRule"/>
</dbReference>
<comment type="caution">
    <text evidence="13">The sequence shown here is derived from an EMBL/GenBank/DDBJ whole genome shotgun (WGS) entry which is preliminary data.</text>
</comment>
<dbReference type="PANTHER" id="PTHR20857:SF15">
    <property type="entry name" value="THIAMINE-PHOSPHATE SYNTHASE"/>
    <property type="match status" value="1"/>
</dbReference>
<dbReference type="FunFam" id="3.20.20.70:FF:000096">
    <property type="entry name" value="Thiamine-phosphate synthase"/>
    <property type="match status" value="1"/>
</dbReference>
<evidence type="ECO:0000256" key="11">
    <source>
        <dbReference type="RuleBase" id="RU004253"/>
    </source>
</evidence>
<feature type="binding site" evidence="9">
    <location>
        <position position="94"/>
    </location>
    <ligand>
        <name>Mg(2+)</name>
        <dbReference type="ChEBI" id="CHEBI:18420"/>
    </ligand>
</feature>
<sequence>MRFSNKPAIYFVMGSQNLKAKAPLTALEEALEGGITHFQLREKGTGALTGHALRNFALRCQQLCQSYSVPFIINDDVELACSIDAAGVHVGQDDETAFQVRQLIGEEKLLGVSVHSVEEARLAIQAGADYVGMGPVFGTTSKADAKKPAGVAGIIEVKQEYPHLPIVGIGGITPENADQVWRAGASGIAVISAITNAKDIAEQVKAFQLSCREGIER</sequence>
<feature type="binding site" evidence="9">
    <location>
        <begin position="139"/>
        <end position="141"/>
    </location>
    <ligand>
        <name>2-[(2R,5Z)-2-carboxy-4-methylthiazol-5(2H)-ylidene]ethyl phosphate</name>
        <dbReference type="ChEBI" id="CHEBI:62899"/>
    </ligand>
</feature>
<proteinExistence type="inferred from homology"/>
<evidence type="ECO:0000256" key="6">
    <source>
        <dbReference type="ARBA" id="ARBA00047334"/>
    </source>
</evidence>
<reference evidence="13 14" key="1">
    <citation type="journal article" date="2011" name="J. Bacteriol.">
        <title>The Draft Genome of Planococcus donghaensis MPA1U2 Reveals Nonsporulation Pathways Controlled by a Conserved Spo0A Regulon.</title>
        <authorList>
            <person name="Pearson M.D."/>
            <person name="Noller H.F."/>
        </authorList>
    </citation>
    <scope>NUCLEOTIDE SEQUENCE [LARGE SCALE GENOMIC DNA]</scope>
    <source>
        <strain evidence="13 14">MPA1U2</strain>
    </source>
</reference>
<dbReference type="Gene3D" id="3.20.20.70">
    <property type="entry name" value="Aldolase class I"/>
    <property type="match status" value="1"/>
</dbReference>
<evidence type="ECO:0000256" key="2">
    <source>
        <dbReference type="ARBA" id="ARBA00022679"/>
    </source>
</evidence>
<comment type="pathway">
    <text evidence="1 9 11">Cofactor biosynthesis; thiamine diphosphate biosynthesis; thiamine phosphate from 4-amino-2-methyl-5-diphosphomethylpyrimidine and 4-methyl-5-(2-phosphoethyl)-thiazole: step 1/1.</text>
</comment>
<keyword evidence="5 9" id="KW-0784">Thiamine biosynthesis</keyword>
<dbReference type="Pfam" id="PF02581">
    <property type="entry name" value="TMP-TENI"/>
    <property type="match status" value="1"/>
</dbReference>
<dbReference type="UniPathway" id="UPA00060">
    <property type="reaction ID" value="UER00141"/>
</dbReference>
<keyword evidence="2 9" id="KW-0808">Transferase</keyword>
<dbReference type="InterPro" id="IPR034291">
    <property type="entry name" value="TMP_synthase"/>
</dbReference>
<comment type="cofactor">
    <cofactor evidence="9">
        <name>Mg(2+)</name>
        <dbReference type="ChEBI" id="CHEBI:18420"/>
    </cofactor>
    <text evidence="9">Binds 1 Mg(2+) ion per subunit.</text>
</comment>
<dbReference type="EC" id="2.5.1.3" evidence="9"/>
<dbReference type="NCBIfam" id="TIGR00693">
    <property type="entry name" value="thiE"/>
    <property type="match status" value="1"/>
</dbReference>
<comment type="catalytic activity">
    <reaction evidence="6 9 10">
        <text>4-methyl-5-(2-phosphooxyethyl)-thiazole + 4-amino-2-methyl-5-(diphosphooxymethyl)pyrimidine + H(+) = thiamine phosphate + diphosphate</text>
        <dbReference type="Rhea" id="RHEA:22328"/>
        <dbReference type="ChEBI" id="CHEBI:15378"/>
        <dbReference type="ChEBI" id="CHEBI:33019"/>
        <dbReference type="ChEBI" id="CHEBI:37575"/>
        <dbReference type="ChEBI" id="CHEBI:57841"/>
        <dbReference type="ChEBI" id="CHEBI:58296"/>
        <dbReference type="EC" id="2.5.1.3"/>
    </reaction>
</comment>
<dbReference type="GO" id="GO:0004789">
    <property type="term" value="F:thiamine-phosphate diphosphorylase activity"/>
    <property type="evidence" value="ECO:0007669"/>
    <property type="project" value="UniProtKB-UniRule"/>
</dbReference>
<feature type="binding site" evidence="9">
    <location>
        <begin position="191"/>
        <end position="192"/>
    </location>
    <ligand>
        <name>2-[(2R,5Z)-2-carboxy-4-methylthiazol-5(2H)-ylidene]ethyl phosphate</name>
        <dbReference type="ChEBI" id="CHEBI:62899"/>
    </ligand>
</feature>
<feature type="binding site" evidence="9">
    <location>
        <position position="113"/>
    </location>
    <ligand>
        <name>4-amino-2-methyl-5-(diphosphooxymethyl)pyrimidine</name>
        <dbReference type="ChEBI" id="CHEBI:57841"/>
    </ligand>
</feature>
<feature type="domain" description="Thiamine phosphate synthase/TenI" evidence="12">
    <location>
        <begin position="9"/>
        <end position="194"/>
    </location>
</feature>
<dbReference type="CDD" id="cd00564">
    <property type="entry name" value="TMP_TenI"/>
    <property type="match status" value="1"/>
</dbReference>
<dbReference type="InterPro" id="IPR036206">
    <property type="entry name" value="ThiamineP_synth_sf"/>
</dbReference>
<keyword evidence="4 9" id="KW-0460">Magnesium</keyword>
<dbReference type="PANTHER" id="PTHR20857">
    <property type="entry name" value="THIAMINE-PHOSPHATE PYROPHOSPHORYLASE"/>
    <property type="match status" value="1"/>
</dbReference>
<dbReference type="EMBL" id="AEPB01000044">
    <property type="protein sequence ID" value="EGA88783.1"/>
    <property type="molecule type" value="Genomic_DNA"/>
</dbReference>
<comment type="similarity">
    <text evidence="9 10">Belongs to the thiamine-phosphate synthase family.</text>
</comment>
<comment type="catalytic activity">
    <reaction evidence="7 9 10">
        <text>2-(2-carboxy-4-methylthiazol-5-yl)ethyl phosphate + 4-amino-2-methyl-5-(diphosphooxymethyl)pyrimidine + 2 H(+) = thiamine phosphate + CO2 + diphosphate</text>
        <dbReference type="Rhea" id="RHEA:47848"/>
        <dbReference type="ChEBI" id="CHEBI:15378"/>
        <dbReference type="ChEBI" id="CHEBI:16526"/>
        <dbReference type="ChEBI" id="CHEBI:33019"/>
        <dbReference type="ChEBI" id="CHEBI:37575"/>
        <dbReference type="ChEBI" id="CHEBI:57841"/>
        <dbReference type="ChEBI" id="CHEBI:62890"/>
        <dbReference type="EC" id="2.5.1.3"/>
    </reaction>
</comment>
<evidence type="ECO:0000256" key="8">
    <source>
        <dbReference type="ARBA" id="ARBA00047883"/>
    </source>
</evidence>
<accession>E7RJE1</accession>
<feature type="binding site" evidence="9">
    <location>
        <position position="171"/>
    </location>
    <ligand>
        <name>2-[(2R,5Z)-2-carboxy-4-methylthiazol-5(2H)-ylidene]ethyl phosphate</name>
        <dbReference type="ChEBI" id="CHEBI:62899"/>
    </ligand>
</feature>
<evidence type="ECO:0000256" key="4">
    <source>
        <dbReference type="ARBA" id="ARBA00022842"/>
    </source>
</evidence>
<protein>
    <recommendedName>
        <fullName evidence="9">Thiamine-phosphate synthase</fullName>
        <shortName evidence="9">TP synthase</shortName>
        <shortName evidence="9">TPS</shortName>
        <ecNumber evidence="9">2.5.1.3</ecNumber>
    </recommendedName>
    <alternativeName>
        <fullName evidence="9">Thiamine-phosphate pyrophosphorylase</fullName>
        <shortName evidence="9">TMP pyrophosphorylase</shortName>
        <shortName evidence="9">TMP-PPase</shortName>
    </alternativeName>
</protein>
<evidence type="ECO:0000313" key="13">
    <source>
        <dbReference type="EMBL" id="EGA88783.1"/>
    </source>
</evidence>
<feature type="binding site" evidence="9">
    <location>
        <position position="74"/>
    </location>
    <ligand>
        <name>4-amino-2-methyl-5-(diphosphooxymethyl)pyrimidine</name>
        <dbReference type="ChEBI" id="CHEBI:57841"/>
    </ligand>
</feature>
<feature type="binding site" evidence="9">
    <location>
        <begin position="39"/>
        <end position="43"/>
    </location>
    <ligand>
        <name>4-amino-2-methyl-5-(diphosphooxymethyl)pyrimidine</name>
        <dbReference type="ChEBI" id="CHEBI:57841"/>
    </ligand>
</feature>
<evidence type="ECO:0000313" key="14">
    <source>
        <dbReference type="Proteomes" id="UP000003052"/>
    </source>
</evidence>
<evidence type="ECO:0000256" key="9">
    <source>
        <dbReference type="HAMAP-Rule" id="MF_00097"/>
    </source>
</evidence>
<dbReference type="GO" id="GO:0009229">
    <property type="term" value="P:thiamine diphosphate biosynthetic process"/>
    <property type="evidence" value="ECO:0007669"/>
    <property type="project" value="UniProtKB-UniRule"/>
</dbReference>
<evidence type="ECO:0000256" key="5">
    <source>
        <dbReference type="ARBA" id="ARBA00022977"/>
    </source>
</evidence>
<dbReference type="Proteomes" id="UP000003052">
    <property type="component" value="Unassembled WGS sequence"/>
</dbReference>
<evidence type="ECO:0000256" key="7">
    <source>
        <dbReference type="ARBA" id="ARBA00047851"/>
    </source>
</evidence>
<dbReference type="GO" id="GO:0009228">
    <property type="term" value="P:thiamine biosynthetic process"/>
    <property type="evidence" value="ECO:0007669"/>
    <property type="project" value="UniProtKB-KW"/>
</dbReference>
<evidence type="ECO:0000256" key="10">
    <source>
        <dbReference type="RuleBase" id="RU003826"/>
    </source>
</evidence>
<dbReference type="SUPFAM" id="SSF51391">
    <property type="entry name" value="Thiamin phosphate synthase"/>
    <property type="match status" value="1"/>
</dbReference>
<dbReference type="InterPro" id="IPR013785">
    <property type="entry name" value="Aldolase_TIM"/>
</dbReference>
<feature type="binding site" evidence="9">
    <location>
        <position position="75"/>
    </location>
    <ligand>
        <name>Mg(2+)</name>
        <dbReference type="ChEBI" id="CHEBI:18420"/>
    </ligand>
</feature>
<dbReference type="AlphaFoldDB" id="E7RJE1"/>
<dbReference type="GO" id="GO:0005737">
    <property type="term" value="C:cytoplasm"/>
    <property type="evidence" value="ECO:0007669"/>
    <property type="project" value="TreeGrafter"/>
</dbReference>
<keyword evidence="3 9" id="KW-0479">Metal-binding</keyword>
<gene>
    <name evidence="9" type="primary">thiE</name>
    <name evidence="13" type="ORF">GPDM_13046</name>
</gene>
<comment type="function">
    <text evidence="9">Condenses 4-methyl-5-(beta-hydroxyethyl)thiazole monophosphate (THZ-P) and 2-methyl-4-amino-5-hydroxymethyl pyrimidine pyrophosphate (HMP-PP) to form thiamine monophosphate (TMP).</text>
</comment>
<comment type="catalytic activity">
    <reaction evidence="8 9 10">
        <text>2-[(2R,5Z)-2-carboxy-4-methylthiazol-5(2H)-ylidene]ethyl phosphate + 4-amino-2-methyl-5-(diphosphooxymethyl)pyrimidine + 2 H(+) = thiamine phosphate + CO2 + diphosphate</text>
        <dbReference type="Rhea" id="RHEA:47844"/>
        <dbReference type="ChEBI" id="CHEBI:15378"/>
        <dbReference type="ChEBI" id="CHEBI:16526"/>
        <dbReference type="ChEBI" id="CHEBI:33019"/>
        <dbReference type="ChEBI" id="CHEBI:37575"/>
        <dbReference type="ChEBI" id="CHEBI:57841"/>
        <dbReference type="ChEBI" id="CHEBI:62899"/>
        <dbReference type="EC" id="2.5.1.3"/>
    </reaction>
</comment>
<dbReference type="InterPro" id="IPR022998">
    <property type="entry name" value="ThiamineP_synth_TenI"/>
</dbReference>
<organism evidence="13 14">
    <name type="scientific">Planococcus donghaensis MPA1U2</name>
    <dbReference type="NCBI Taxonomy" id="933115"/>
    <lineage>
        <taxon>Bacteria</taxon>
        <taxon>Bacillati</taxon>
        <taxon>Bacillota</taxon>
        <taxon>Bacilli</taxon>
        <taxon>Bacillales</taxon>
        <taxon>Caryophanaceae</taxon>
        <taxon>Planococcus</taxon>
    </lineage>
</organism>
<name>E7RJE1_9BACL</name>
<dbReference type="eggNOG" id="COG0352">
    <property type="taxonomic scope" value="Bacteria"/>
</dbReference>
<dbReference type="HAMAP" id="MF_00097">
    <property type="entry name" value="TMP_synthase"/>
    <property type="match status" value="1"/>
</dbReference>
<evidence type="ECO:0000256" key="1">
    <source>
        <dbReference type="ARBA" id="ARBA00005165"/>
    </source>
</evidence>
<evidence type="ECO:0000259" key="12">
    <source>
        <dbReference type="Pfam" id="PF02581"/>
    </source>
</evidence>
<evidence type="ECO:0000256" key="3">
    <source>
        <dbReference type="ARBA" id="ARBA00022723"/>
    </source>
</evidence>
<feature type="binding site" evidence="9">
    <location>
        <position position="142"/>
    </location>
    <ligand>
        <name>4-amino-2-methyl-5-(diphosphooxymethyl)pyrimidine</name>
        <dbReference type="ChEBI" id="CHEBI:57841"/>
    </ligand>
</feature>
<dbReference type="RefSeq" id="WP_008431976.1">
    <property type="nucleotide sequence ID" value="NZ_AEPB01000044.1"/>
</dbReference>